<proteinExistence type="predicted"/>
<dbReference type="Pfam" id="PF01556">
    <property type="entry name" value="DnaJ_C"/>
    <property type="match status" value="1"/>
</dbReference>
<dbReference type="PANTHER" id="PTHR24078:SF538">
    <property type="entry name" value="DNAJ HEAT SHOCK FAMILY PROTEIN"/>
    <property type="match status" value="1"/>
</dbReference>
<dbReference type="PhylomeDB" id="A0A068V8U0"/>
<dbReference type="GO" id="GO:0005829">
    <property type="term" value="C:cytosol"/>
    <property type="evidence" value="ECO:0007669"/>
    <property type="project" value="TreeGrafter"/>
</dbReference>
<protein>
    <recommendedName>
        <fullName evidence="2">Chaperone DnaJ C-terminal domain-containing protein</fullName>
    </recommendedName>
</protein>
<dbReference type="PANTHER" id="PTHR24078">
    <property type="entry name" value="DNAJ HOMOLOG SUBFAMILY C MEMBER"/>
    <property type="match status" value="1"/>
</dbReference>
<dbReference type="GO" id="GO:0006457">
    <property type="term" value="P:protein folding"/>
    <property type="evidence" value="ECO:0007669"/>
    <property type="project" value="InterPro"/>
</dbReference>
<reference evidence="4" key="1">
    <citation type="journal article" date="2014" name="Science">
        <title>The coffee genome provides insight into the convergent evolution of caffeine biosynthesis.</title>
        <authorList>
            <person name="Denoeud F."/>
            <person name="Carretero-Paulet L."/>
            <person name="Dereeper A."/>
            <person name="Droc G."/>
            <person name="Guyot R."/>
            <person name="Pietrella M."/>
            <person name="Zheng C."/>
            <person name="Alberti A."/>
            <person name="Anthony F."/>
            <person name="Aprea G."/>
            <person name="Aury J.M."/>
            <person name="Bento P."/>
            <person name="Bernard M."/>
            <person name="Bocs S."/>
            <person name="Campa C."/>
            <person name="Cenci A."/>
            <person name="Combes M.C."/>
            <person name="Crouzillat D."/>
            <person name="Da Silva C."/>
            <person name="Daddiego L."/>
            <person name="De Bellis F."/>
            <person name="Dussert S."/>
            <person name="Garsmeur O."/>
            <person name="Gayraud T."/>
            <person name="Guignon V."/>
            <person name="Jahn K."/>
            <person name="Jamilloux V."/>
            <person name="Joet T."/>
            <person name="Labadie K."/>
            <person name="Lan T."/>
            <person name="Leclercq J."/>
            <person name="Lepelley M."/>
            <person name="Leroy T."/>
            <person name="Li L.T."/>
            <person name="Librado P."/>
            <person name="Lopez L."/>
            <person name="Munoz A."/>
            <person name="Noel B."/>
            <person name="Pallavicini A."/>
            <person name="Perrotta G."/>
            <person name="Poncet V."/>
            <person name="Pot D."/>
            <person name="Priyono X."/>
            <person name="Rigoreau M."/>
            <person name="Rouard M."/>
            <person name="Rozas J."/>
            <person name="Tranchant-Dubreuil C."/>
            <person name="VanBuren R."/>
            <person name="Zhang Q."/>
            <person name="Andrade A.C."/>
            <person name="Argout X."/>
            <person name="Bertrand B."/>
            <person name="de Kochko A."/>
            <person name="Graziosi G."/>
            <person name="Henry R.J."/>
            <person name="Jayarama X."/>
            <person name="Ming R."/>
            <person name="Nagai C."/>
            <person name="Rounsley S."/>
            <person name="Sankoff D."/>
            <person name="Giuliano G."/>
            <person name="Albert V.A."/>
            <person name="Wincker P."/>
            <person name="Lashermes P."/>
        </authorList>
    </citation>
    <scope>NUCLEOTIDE SEQUENCE [LARGE SCALE GENOMIC DNA]</scope>
    <source>
        <strain evidence="4">cv. DH200-94</strain>
    </source>
</reference>
<sequence length="85" mass="9206">MKYTVTLAEALGGITVNITTLDGRELSIPVNDIISPGYELVVDKAGMPIANEPRNRGDLKINFEVKFPTKMTTEQTATIKRALGG</sequence>
<accession>A0A068V8U0</accession>
<dbReference type="InterPro" id="IPR008971">
    <property type="entry name" value="HSP40/DnaJ_pept-bd"/>
</dbReference>
<organism evidence="3 4">
    <name type="scientific">Coffea canephora</name>
    <name type="common">Robusta coffee</name>
    <dbReference type="NCBI Taxonomy" id="49390"/>
    <lineage>
        <taxon>Eukaryota</taxon>
        <taxon>Viridiplantae</taxon>
        <taxon>Streptophyta</taxon>
        <taxon>Embryophyta</taxon>
        <taxon>Tracheophyta</taxon>
        <taxon>Spermatophyta</taxon>
        <taxon>Magnoliopsida</taxon>
        <taxon>eudicotyledons</taxon>
        <taxon>Gunneridae</taxon>
        <taxon>Pentapetalae</taxon>
        <taxon>asterids</taxon>
        <taxon>lamiids</taxon>
        <taxon>Gentianales</taxon>
        <taxon>Rubiaceae</taxon>
        <taxon>Ixoroideae</taxon>
        <taxon>Gardenieae complex</taxon>
        <taxon>Bertiereae - Coffeeae clade</taxon>
        <taxon>Coffeeae</taxon>
        <taxon>Coffea</taxon>
    </lineage>
</organism>
<evidence type="ECO:0000313" key="4">
    <source>
        <dbReference type="Proteomes" id="UP000295252"/>
    </source>
</evidence>
<dbReference type="AlphaFoldDB" id="A0A068V8U0"/>
<dbReference type="GO" id="GO:0051082">
    <property type="term" value="F:unfolded protein binding"/>
    <property type="evidence" value="ECO:0007669"/>
    <property type="project" value="InterPro"/>
</dbReference>
<evidence type="ECO:0000313" key="3">
    <source>
        <dbReference type="EMBL" id="CDP16909.1"/>
    </source>
</evidence>
<keyword evidence="1" id="KW-0143">Chaperone</keyword>
<dbReference type="GO" id="GO:0051087">
    <property type="term" value="F:protein-folding chaperone binding"/>
    <property type="evidence" value="ECO:0007669"/>
    <property type="project" value="TreeGrafter"/>
</dbReference>
<evidence type="ECO:0000259" key="2">
    <source>
        <dbReference type="Pfam" id="PF01556"/>
    </source>
</evidence>
<dbReference type="InterPro" id="IPR051339">
    <property type="entry name" value="DnaJ_subfamily_B"/>
</dbReference>
<dbReference type="STRING" id="49390.A0A068V8U0"/>
<gene>
    <name evidence="3" type="ORF">GSCOC_T00005258001</name>
</gene>
<dbReference type="InterPro" id="IPR002939">
    <property type="entry name" value="DnaJ_C"/>
</dbReference>
<feature type="domain" description="Chaperone DnaJ C-terminal" evidence="2">
    <location>
        <begin position="2"/>
        <end position="68"/>
    </location>
</feature>
<evidence type="ECO:0000256" key="1">
    <source>
        <dbReference type="ARBA" id="ARBA00023186"/>
    </source>
</evidence>
<dbReference type="Proteomes" id="UP000295252">
    <property type="component" value="Chromosome VI"/>
</dbReference>
<dbReference type="EMBL" id="HG739224">
    <property type="protein sequence ID" value="CDP16909.1"/>
    <property type="molecule type" value="Genomic_DNA"/>
</dbReference>
<dbReference type="Gene3D" id="2.60.260.20">
    <property type="entry name" value="Urease metallochaperone UreE, N-terminal domain"/>
    <property type="match status" value="1"/>
</dbReference>
<dbReference type="Gramene" id="CDP16909">
    <property type="protein sequence ID" value="CDP16909"/>
    <property type="gene ID" value="GSCOC_T00005258001"/>
</dbReference>
<dbReference type="OMA" id="AGMPIAN"/>
<dbReference type="SUPFAM" id="SSF49493">
    <property type="entry name" value="HSP40/DnaJ peptide-binding domain"/>
    <property type="match status" value="1"/>
</dbReference>
<dbReference type="InParanoid" id="A0A068V8U0"/>
<keyword evidence="4" id="KW-1185">Reference proteome</keyword>
<name>A0A068V8U0_COFCA</name>
<dbReference type="FunFam" id="2.60.260.20:FF:000006">
    <property type="entry name" value="DnaJ subfamily B member 13"/>
    <property type="match status" value="1"/>
</dbReference>